<keyword evidence="2" id="KW-0689">Ribosomal protein</keyword>
<reference evidence="6" key="1">
    <citation type="journal article" date="2019" name="bioRxiv">
        <title>The Genome of the Zebra Mussel, Dreissena polymorpha: A Resource for Invasive Species Research.</title>
        <authorList>
            <person name="McCartney M.A."/>
            <person name="Auch B."/>
            <person name="Kono T."/>
            <person name="Mallez S."/>
            <person name="Zhang Y."/>
            <person name="Obille A."/>
            <person name="Becker A."/>
            <person name="Abrahante J.E."/>
            <person name="Garbe J."/>
            <person name="Badalamenti J.P."/>
            <person name="Herman A."/>
            <person name="Mangelson H."/>
            <person name="Liachko I."/>
            <person name="Sullivan S."/>
            <person name="Sone E.D."/>
            <person name="Koren S."/>
            <person name="Silverstein K.A.T."/>
            <person name="Beckman K.B."/>
            <person name="Gohl D.M."/>
        </authorList>
    </citation>
    <scope>NUCLEOTIDE SEQUENCE</scope>
    <source>
        <strain evidence="6">Duluth1</strain>
        <tissue evidence="6">Whole animal</tissue>
    </source>
</reference>
<protein>
    <recommendedName>
        <fullName evidence="4">Large ribosomal subunit protein uL3m</fullName>
    </recommendedName>
    <alternativeName>
        <fullName evidence="5">39S ribosomal protein L3, mitochondrial</fullName>
    </alternativeName>
</protein>
<accession>A0A9D4IKU6</accession>
<dbReference type="AlphaFoldDB" id="A0A9D4IKU6"/>
<evidence type="ECO:0000313" key="6">
    <source>
        <dbReference type="EMBL" id="KAH3776347.1"/>
    </source>
</evidence>
<sequence>MAVRGLFRSSLQILTQRSLPFNDLHIKLAEQVSYTQVRGTRSYKRPLRHQPRPWHIKKKASSMELYVTPENKAFLREAAVAHYNNTPSPLRNEPWPRNEYTSETIRTGVIGVKIGVIPQWKKDGTKILCQLIQVVDNHVIRYNPPEKFETALGFNPHWKHKGIGSVVVGALSCTPFNYTRKYTGLFSEAGVPPKRILTKFWITPDAAVQPGTPLSVMHFRAGDYVDVSAKTVARGFQGVMKKWGYKGGPASHGSTKFHRKAGSVQVGKKEGFWKGKKMPGMMGENWRKTKAIKIWRVNTKLNLLYLGTGVPGPHHGYVRIYDSRCHKHRVGKLERGGNVPMPTFYADDIVGEIPEEIYDDQLYNFADPSVEFSAEQSK</sequence>
<dbReference type="Pfam" id="PF00297">
    <property type="entry name" value="Ribosomal_L3"/>
    <property type="match status" value="1"/>
</dbReference>
<dbReference type="SUPFAM" id="SSF50447">
    <property type="entry name" value="Translation proteins"/>
    <property type="match status" value="1"/>
</dbReference>
<dbReference type="GO" id="GO:0003735">
    <property type="term" value="F:structural constituent of ribosome"/>
    <property type="evidence" value="ECO:0007669"/>
    <property type="project" value="InterPro"/>
</dbReference>
<keyword evidence="3" id="KW-0687">Ribonucleoprotein</keyword>
<proteinExistence type="inferred from homology"/>
<evidence type="ECO:0000256" key="3">
    <source>
        <dbReference type="ARBA" id="ARBA00023274"/>
    </source>
</evidence>
<dbReference type="PANTHER" id="PTHR11229:SF8">
    <property type="entry name" value="LARGE RIBOSOMAL SUBUNIT PROTEIN UL3M"/>
    <property type="match status" value="1"/>
</dbReference>
<gene>
    <name evidence="6" type="ORF">DPMN_177769</name>
</gene>
<comment type="caution">
    <text evidence="6">The sequence shown here is derived from an EMBL/GenBank/DDBJ whole genome shotgun (WGS) entry which is preliminary data.</text>
</comment>
<dbReference type="Gene3D" id="2.40.30.10">
    <property type="entry name" value="Translation factors"/>
    <property type="match status" value="2"/>
</dbReference>
<dbReference type="PANTHER" id="PTHR11229">
    <property type="entry name" value="50S RIBOSOMAL PROTEIN L3"/>
    <property type="match status" value="1"/>
</dbReference>
<evidence type="ECO:0000256" key="2">
    <source>
        <dbReference type="ARBA" id="ARBA00022980"/>
    </source>
</evidence>
<dbReference type="GO" id="GO:0005762">
    <property type="term" value="C:mitochondrial large ribosomal subunit"/>
    <property type="evidence" value="ECO:0007669"/>
    <property type="project" value="TreeGrafter"/>
</dbReference>
<dbReference type="InterPro" id="IPR019927">
    <property type="entry name" value="Ribosomal_uL3_bac/org-type"/>
</dbReference>
<dbReference type="InterPro" id="IPR009000">
    <property type="entry name" value="Transl_B-barrel_sf"/>
</dbReference>
<evidence type="ECO:0000313" key="7">
    <source>
        <dbReference type="Proteomes" id="UP000828390"/>
    </source>
</evidence>
<evidence type="ECO:0000256" key="1">
    <source>
        <dbReference type="ARBA" id="ARBA00006540"/>
    </source>
</evidence>
<organism evidence="6 7">
    <name type="scientific">Dreissena polymorpha</name>
    <name type="common">Zebra mussel</name>
    <name type="synonym">Mytilus polymorpha</name>
    <dbReference type="NCBI Taxonomy" id="45954"/>
    <lineage>
        <taxon>Eukaryota</taxon>
        <taxon>Metazoa</taxon>
        <taxon>Spiralia</taxon>
        <taxon>Lophotrochozoa</taxon>
        <taxon>Mollusca</taxon>
        <taxon>Bivalvia</taxon>
        <taxon>Autobranchia</taxon>
        <taxon>Heteroconchia</taxon>
        <taxon>Euheterodonta</taxon>
        <taxon>Imparidentia</taxon>
        <taxon>Neoheterodontei</taxon>
        <taxon>Myida</taxon>
        <taxon>Dreissenoidea</taxon>
        <taxon>Dreissenidae</taxon>
        <taxon>Dreissena</taxon>
    </lineage>
</organism>
<dbReference type="GO" id="GO:0006412">
    <property type="term" value="P:translation"/>
    <property type="evidence" value="ECO:0007669"/>
    <property type="project" value="InterPro"/>
</dbReference>
<dbReference type="InterPro" id="IPR000597">
    <property type="entry name" value="Ribosomal_uL3"/>
</dbReference>
<keyword evidence="7" id="KW-1185">Reference proteome</keyword>
<evidence type="ECO:0000256" key="4">
    <source>
        <dbReference type="ARBA" id="ARBA00035209"/>
    </source>
</evidence>
<dbReference type="EMBL" id="JAIWYP010000009">
    <property type="protein sequence ID" value="KAH3776347.1"/>
    <property type="molecule type" value="Genomic_DNA"/>
</dbReference>
<comment type="similarity">
    <text evidence="1">Belongs to the universal ribosomal protein uL3 family.</text>
</comment>
<dbReference type="OrthoDB" id="274683at2759"/>
<evidence type="ECO:0000256" key="5">
    <source>
        <dbReference type="ARBA" id="ARBA00035396"/>
    </source>
</evidence>
<dbReference type="Proteomes" id="UP000828390">
    <property type="component" value="Unassembled WGS sequence"/>
</dbReference>
<name>A0A9D4IKU6_DREPO</name>
<reference evidence="6" key="2">
    <citation type="submission" date="2020-11" db="EMBL/GenBank/DDBJ databases">
        <authorList>
            <person name="McCartney M.A."/>
            <person name="Auch B."/>
            <person name="Kono T."/>
            <person name="Mallez S."/>
            <person name="Becker A."/>
            <person name="Gohl D.M."/>
            <person name="Silverstein K.A.T."/>
            <person name="Koren S."/>
            <person name="Bechman K.B."/>
            <person name="Herman A."/>
            <person name="Abrahante J.E."/>
            <person name="Garbe J."/>
        </authorList>
    </citation>
    <scope>NUCLEOTIDE SEQUENCE</scope>
    <source>
        <strain evidence="6">Duluth1</strain>
        <tissue evidence="6">Whole animal</tissue>
    </source>
</reference>